<dbReference type="Proteomes" id="UP000248311">
    <property type="component" value="Unassembled WGS sequence"/>
</dbReference>
<comment type="caution">
    <text evidence="1">The sequence shown here is derived from an EMBL/GenBank/DDBJ whole genome shotgun (WGS) entry which is preliminary data.</text>
</comment>
<dbReference type="InterPro" id="IPR029063">
    <property type="entry name" value="SAM-dependent_MTases_sf"/>
</dbReference>
<evidence type="ECO:0000313" key="2">
    <source>
        <dbReference type="Proteomes" id="UP000248311"/>
    </source>
</evidence>
<dbReference type="Gene3D" id="3.40.50.150">
    <property type="entry name" value="Vaccinia Virus protein VP39"/>
    <property type="match status" value="1"/>
</dbReference>
<accession>A0A318SN54</accession>
<dbReference type="OrthoDB" id="7445868at2"/>
<organism evidence="1 2">
    <name type="scientific">Pseudoroseicyclus aestuarii</name>
    <dbReference type="NCBI Taxonomy" id="1795041"/>
    <lineage>
        <taxon>Bacteria</taxon>
        <taxon>Pseudomonadati</taxon>
        <taxon>Pseudomonadota</taxon>
        <taxon>Alphaproteobacteria</taxon>
        <taxon>Rhodobacterales</taxon>
        <taxon>Paracoccaceae</taxon>
        <taxon>Pseudoroseicyclus</taxon>
    </lineage>
</organism>
<dbReference type="RefSeq" id="WP_110815509.1">
    <property type="nucleotide sequence ID" value="NZ_QJTE01000007.1"/>
</dbReference>
<dbReference type="EMBL" id="QJTE01000007">
    <property type="protein sequence ID" value="PYE81292.1"/>
    <property type="molecule type" value="Genomic_DNA"/>
</dbReference>
<protein>
    <recommendedName>
        <fullName evidence="3">Methyltransferase family protein</fullName>
    </recommendedName>
</protein>
<evidence type="ECO:0008006" key="3">
    <source>
        <dbReference type="Google" id="ProtNLM"/>
    </source>
</evidence>
<keyword evidence="2" id="KW-1185">Reference proteome</keyword>
<dbReference type="SUPFAM" id="SSF53335">
    <property type="entry name" value="S-adenosyl-L-methionine-dependent methyltransferases"/>
    <property type="match status" value="1"/>
</dbReference>
<gene>
    <name evidence="1" type="ORF">DFP88_10782</name>
</gene>
<reference evidence="1 2" key="1">
    <citation type="submission" date="2018-06" db="EMBL/GenBank/DDBJ databases">
        <title>Genomic Encyclopedia of Type Strains, Phase III (KMG-III): the genomes of soil and plant-associated and newly described type strains.</title>
        <authorList>
            <person name="Whitman W."/>
        </authorList>
    </citation>
    <scope>NUCLEOTIDE SEQUENCE [LARGE SCALE GENOMIC DNA]</scope>
    <source>
        <strain evidence="1 2">CECT 9025</strain>
    </source>
</reference>
<evidence type="ECO:0000313" key="1">
    <source>
        <dbReference type="EMBL" id="PYE81292.1"/>
    </source>
</evidence>
<sequence length="205" mass="22746">MTQAAAPVRPDAQTAPELTLPPQEAAALRAGYEAAEVILEYGTGGSTLMAAQLPGRAVFGVDSDPDWIAGLEAWFGANPSEARVVLHHGDIGPVARWGYPAGSQSWRRFQRYPLGVWDRDDFRHPDVVLIDGRFRAACYLTVLFRITRPVTVYWDDYTDRPGYREVERLSAPVALHGRMAEFRAEPTPVPPEALDWVIGTYARPN</sequence>
<name>A0A318SN54_9RHOB</name>
<proteinExistence type="predicted"/>
<dbReference type="AlphaFoldDB" id="A0A318SN54"/>